<dbReference type="InterPro" id="IPR011991">
    <property type="entry name" value="ArsR-like_HTH"/>
</dbReference>
<gene>
    <name evidence="1" type="ORF">ENJ61_09205</name>
</gene>
<dbReference type="EMBL" id="DRNB01000347">
    <property type="protein sequence ID" value="HHJ65063.1"/>
    <property type="molecule type" value="Genomic_DNA"/>
</dbReference>
<protein>
    <submittedName>
        <fullName evidence="1">ArsR family transcriptional regulator</fullName>
    </submittedName>
</protein>
<dbReference type="GO" id="GO:0006355">
    <property type="term" value="P:regulation of DNA-templated transcription"/>
    <property type="evidence" value="ECO:0007669"/>
    <property type="project" value="UniProtKB-ARBA"/>
</dbReference>
<proteinExistence type="predicted"/>
<dbReference type="CDD" id="cd00090">
    <property type="entry name" value="HTH_ARSR"/>
    <property type="match status" value="1"/>
</dbReference>
<dbReference type="SUPFAM" id="SSF46785">
    <property type="entry name" value="Winged helix' DNA-binding domain"/>
    <property type="match status" value="1"/>
</dbReference>
<evidence type="ECO:0000313" key="1">
    <source>
        <dbReference type="EMBL" id="HHJ65063.1"/>
    </source>
</evidence>
<dbReference type="Pfam" id="PF25212">
    <property type="entry name" value="HVO_A0114"/>
    <property type="match status" value="1"/>
</dbReference>
<dbReference type="AlphaFoldDB" id="A0A7C5LAN1"/>
<sequence length="122" mass="13923">MAVAEKTKEKVIVITDLKSSLKEFARAYERASRGEEVERDTIGVSNPKELQTLLSPKRLELLRAIKEHKPRSIKELAGLVKRDVRNVHRDLVILEAVGLVELEKKGKEVKPIVDYDEIVIRI</sequence>
<accession>A0A7C5LAN1</accession>
<dbReference type="Proteomes" id="UP000885792">
    <property type="component" value="Unassembled WGS sequence"/>
</dbReference>
<dbReference type="InterPro" id="IPR036388">
    <property type="entry name" value="WH-like_DNA-bd_sf"/>
</dbReference>
<organism evidence="1">
    <name type="scientific">Aquifex aeolicus</name>
    <dbReference type="NCBI Taxonomy" id="63363"/>
    <lineage>
        <taxon>Bacteria</taxon>
        <taxon>Pseudomonadati</taxon>
        <taxon>Aquificota</taxon>
        <taxon>Aquificia</taxon>
        <taxon>Aquificales</taxon>
        <taxon>Aquificaceae</taxon>
        <taxon>Aquifex</taxon>
    </lineage>
</organism>
<dbReference type="Gene3D" id="1.10.10.10">
    <property type="entry name" value="Winged helix-like DNA-binding domain superfamily/Winged helix DNA-binding domain"/>
    <property type="match status" value="1"/>
</dbReference>
<dbReference type="InterPro" id="IPR036390">
    <property type="entry name" value="WH_DNA-bd_sf"/>
</dbReference>
<name>A0A7C5LAN1_AQUAO</name>
<reference evidence="1" key="1">
    <citation type="journal article" date="2020" name="mSystems">
        <title>Genome- and Community-Level Interaction Insights into Carbon Utilization and Element Cycling Functions of Hydrothermarchaeota in Hydrothermal Sediment.</title>
        <authorList>
            <person name="Zhou Z."/>
            <person name="Liu Y."/>
            <person name="Xu W."/>
            <person name="Pan J."/>
            <person name="Luo Z.H."/>
            <person name="Li M."/>
        </authorList>
    </citation>
    <scope>NUCLEOTIDE SEQUENCE [LARGE SCALE GENOMIC DNA]</scope>
    <source>
        <strain evidence="1">HyVt-501</strain>
    </source>
</reference>
<comment type="caution">
    <text evidence="1">The sequence shown here is derived from an EMBL/GenBank/DDBJ whole genome shotgun (WGS) entry which is preliminary data.</text>
</comment>